<evidence type="ECO:0000313" key="1">
    <source>
        <dbReference type="EMBL" id="KFB42869.1"/>
    </source>
</evidence>
<dbReference type="EMBL" id="ATLV01018258">
    <property type="status" value="NOT_ANNOTATED_CDS"/>
    <property type="molecule type" value="Genomic_DNA"/>
</dbReference>
<evidence type="ECO:0000313" key="3">
    <source>
        <dbReference type="Proteomes" id="UP000030765"/>
    </source>
</evidence>
<dbReference type="AlphaFoldDB" id="A0A084VY25"/>
<protein>
    <submittedName>
        <fullName evidence="1 2">Uncharacterized protein</fullName>
    </submittedName>
</protein>
<name>A0A084VY25_ANOSI</name>
<evidence type="ECO:0000313" key="2">
    <source>
        <dbReference type="EnsemblMetazoa" id="ASIC010623-PA"/>
    </source>
</evidence>
<keyword evidence="3" id="KW-1185">Reference proteome</keyword>
<dbReference type="VEuPathDB" id="VectorBase:ASIC010623"/>
<reference evidence="1 3" key="1">
    <citation type="journal article" date="2014" name="BMC Genomics">
        <title>Genome sequence of Anopheles sinensis provides insight into genetics basis of mosquito competence for malaria parasites.</title>
        <authorList>
            <person name="Zhou D."/>
            <person name="Zhang D."/>
            <person name="Ding G."/>
            <person name="Shi L."/>
            <person name="Hou Q."/>
            <person name="Ye Y."/>
            <person name="Xu Y."/>
            <person name="Zhou H."/>
            <person name="Xiong C."/>
            <person name="Li S."/>
            <person name="Yu J."/>
            <person name="Hong S."/>
            <person name="Yu X."/>
            <person name="Zou P."/>
            <person name="Chen C."/>
            <person name="Chang X."/>
            <person name="Wang W."/>
            <person name="Lv Y."/>
            <person name="Sun Y."/>
            <person name="Ma L."/>
            <person name="Shen B."/>
            <person name="Zhu C."/>
        </authorList>
    </citation>
    <scope>NUCLEOTIDE SEQUENCE [LARGE SCALE GENOMIC DNA]</scope>
</reference>
<dbReference type="Proteomes" id="UP000030765">
    <property type="component" value="Unassembled WGS sequence"/>
</dbReference>
<sequence length="51" mass="5396">MGRGKTNTSAPVEIQPVCPETPRGAPCQCAERCDAPVFTGTPARRQVAVKL</sequence>
<gene>
    <name evidence="1" type="ORF">ZHAS_00010623</name>
</gene>
<proteinExistence type="predicted"/>
<organism evidence="1">
    <name type="scientific">Anopheles sinensis</name>
    <name type="common">Mosquito</name>
    <dbReference type="NCBI Taxonomy" id="74873"/>
    <lineage>
        <taxon>Eukaryota</taxon>
        <taxon>Metazoa</taxon>
        <taxon>Ecdysozoa</taxon>
        <taxon>Arthropoda</taxon>
        <taxon>Hexapoda</taxon>
        <taxon>Insecta</taxon>
        <taxon>Pterygota</taxon>
        <taxon>Neoptera</taxon>
        <taxon>Endopterygota</taxon>
        <taxon>Diptera</taxon>
        <taxon>Nematocera</taxon>
        <taxon>Culicoidea</taxon>
        <taxon>Culicidae</taxon>
        <taxon>Anophelinae</taxon>
        <taxon>Anopheles</taxon>
    </lineage>
</organism>
<reference evidence="2" key="2">
    <citation type="submission" date="2020-05" db="UniProtKB">
        <authorList>
            <consortium name="EnsemblMetazoa"/>
        </authorList>
    </citation>
    <scope>IDENTIFICATION</scope>
</reference>
<dbReference type="EMBL" id="KE525226">
    <property type="protein sequence ID" value="KFB42869.1"/>
    <property type="molecule type" value="Genomic_DNA"/>
</dbReference>
<accession>A0A084VY25</accession>
<dbReference type="EnsemblMetazoa" id="ASIC010623-RA">
    <property type="protein sequence ID" value="ASIC010623-PA"/>
    <property type="gene ID" value="ASIC010623"/>
</dbReference>